<evidence type="ECO:0000313" key="1">
    <source>
        <dbReference type="EMBL" id="KAI0518936.1"/>
    </source>
</evidence>
<dbReference type="AlphaFoldDB" id="A0A8T3BS04"/>
<reference evidence="1" key="1">
    <citation type="journal article" date="2022" name="Front. Genet.">
        <title>Chromosome-Scale Assembly of the Dendrobium nobile Genome Provides Insights Into the Molecular Mechanism of the Biosynthesis of the Medicinal Active Ingredient of Dendrobium.</title>
        <authorList>
            <person name="Xu Q."/>
            <person name="Niu S.-C."/>
            <person name="Li K.-L."/>
            <person name="Zheng P.-J."/>
            <person name="Zhang X.-J."/>
            <person name="Jia Y."/>
            <person name="Liu Y."/>
            <person name="Niu Y.-X."/>
            <person name="Yu L.-H."/>
            <person name="Chen D.-F."/>
            <person name="Zhang G.-Q."/>
        </authorList>
    </citation>
    <scope>NUCLEOTIDE SEQUENCE</scope>
    <source>
        <tissue evidence="1">Leaf</tissue>
    </source>
</reference>
<gene>
    <name evidence="1" type="ORF">KFK09_006373</name>
</gene>
<comment type="caution">
    <text evidence="1">The sequence shown here is derived from an EMBL/GenBank/DDBJ whole genome shotgun (WGS) entry which is preliminary data.</text>
</comment>
<accession>A0A8T3BS04</accession>
<organism evidence="1 2">
    <name type="scientific">Dendrobium nobile</name>
    <name type="common">Orchid</name>
    <dbReference type="NCBI Taxonomy" id="94219"/>
    <lineage>
        <taxon>Eukaryota</taxon>
        <taxon>Viridiplantae</taxon>
        <taxon>Streptophyta</taxon>
        <taxon>Embryophyta</taxon>
        <taxon>Tracheophyta</taxon>
        <taxon>Spermatophyta</taxon>
        <taxon>Magnoliopsida</taxon>
        <taxon>Liliopsida</taxon>
        <taxon>Asparagales</taxon>
        <taxon>Orchidaceae</taxon>
        <taxon>Epidendroideae</taxon>
        <taxon>Malaxideae</taxon>
        <taxon>Dendrobiinae</taxon>
        <taxon>Dendrobium</taxon>
    </lineage>
</organism>
<protein>
    <submittedName>
        <fullName evidence="1">Uncharacterized protein</fullName>
    </submittedName>
</protein>
<dbReference type="Proteomes" id="UP000829196">
    <property type="component" value="Unassembled WGS sequence"/>
</dbReference>
<keyword evidence="2" id="KW-1185">Reference proteome</keyword>
<name>A0A8T3BS04_DENNO</name>
<evidence type="ECO:0000313" key="2">
    <source>
        <dbReference type="Proteomes" id="UP000829196"/>
    </source>
</evidence>
<sequence>MVLCFAVEKNHINKDVEVIGASTTSQTDKLKIMFLKLLNQPGPKISKRPPFQTVNLNAVHQYCFLEYERITSPEKAINYKNLISCYNLDMVCILEVKMHDNSAADFGFISYNKVFDNEGSFNNFDVSLMFLILIKSGLNRAILGYHFRYFFYSSHLVHDTFFIGLTSIC</sequence>
<proteinExistence type="predicted"/>
<dbReference type="EMBL" id="JAGYWB010000006">
    <property type="protein sequence ID" value="KAI0518936.1"/>
    <property type="molecule type" value="Genomic_DNA"/>
</dbReference>